<organism evidence="1 2">
    <name type="scientific">Steccherinum ochraceum</name>
    <dbReference type="NCBI Taxonomy" id="92696"/>
    <lineage>
        <taxon>Eukaryota</taxon>
        <taxon>Fungi</taxon>
        <taxon>Dikarya</taxon>
        <taxon>Basidiomycota</taxon>
        <taxon>Agaricomycotina</taxon>
        <taxon>Agaricomycetes</taxon>
        <taxon>Polyporales</taxon>
        <taxon>Steccherinaceae</taxon>
        <taxon>Steccherinum</taxon>
    </lineage>
</organism>
<proteinExistence type="predicted"/>
<sequence length="114" mass="13091">MAGLRRVQLRSTTTPLRNYLPVVQTLLCKMKVLSIEEIILRASFDLFSEFDPDSFRDLNEAIVNSEFSSLRVLRFVYRGSVPLSPEEVRSKIYRALSSLEGRGIIVEFKKEHAV</sequence>
<evidence type="ECO:0000313" key="2">
    <source>
        <dbReference type="Proteomes" id="UP000292702"/>
    </source>
</evidence>
<dbReference type="EMBL" id="RWJN01000017">
    <property type="protein sequence ID" value="TCD70662.1"/>
    <property type="molecule type" value="Genomic_DNA"/>
</dbReference>
<dbReference type="AlphaFoldDB" id="A0A4R0RTY1"/>
<protein>
    <submittedName>
        <fullName evidence="1">Uncharacterized protein</fullName>
    </submittedName>
</protein>
<name>A0A4R0RTY1_9APHY</name>
<evidence type="ECO:0000313" key="1">
    <source>
        <dbReference type="EMBL" id="TCD70662.1"/>
    </source>
</evidence>
<gene>
    <name evidence="1" type="ORF">EIP91_002383</name>
</gene>
<keyword evidence="2" id="KW-1185">Reference proteome</keyword>
<dbReference type="Proteomes" id="UP000292702">
    <property type="component" value="Unassembled WGS sequence"/>
</dbReference>
<comment type="caution">
    <text evidence="1">The sequence shown here is derived from an EMBL/GenBank/DDBJ whole genome shotgun (WGS) entry which is preliminary data.</text>
</comment>
<accession>A0A4R0RTY1</accession>
<reference evidence="1 2" key="1">
    <citation type="submission" date="2018-11" db="EMBL/GenBank/DDBJ databases">
        <title>Genome assembly of Steccherinum ochraceum LE-BIN_3174, the white-rot fungus of the Steccherinaceae family (The Residual Polyporoid clade, Polyporales, Basidiomycota).</title>
        <authorList>
            <person name="Fedorova T.V."/>
            <person name="Glazunova O.A."/>
            <person name="Landesman E.O."/>
            <person name="Moiseenko K.V."/>
            <person name="Psurtseva N.V."/>
            <person name="Savinova O.S."/>
            <person name="Shakhova N.V."/>
            <person name="Tyazhelova T.V."/>
            <person name="Vasina D.V."/>
        </authorList>
    </citation>
    <scope>NUCLEOTIDE SEQUENCE [LARGE SCALE GENOMIC DNA]</scope>
    <source>
        <strain evidence="1 2">LE-BIN_3174</strain>
    </source>
</reference>